<accession>A0A7X2NKP8</accession>
<sequence>MKEIFNAKEAAHYIGCGAQKVRERMKRGLWDLGEVIPKGKLGNKEKCEYNIYRYKLERHIGRKLDEVDTSK</sequence>
<dbReference type="AlphaFoldDB" id="A0A7X2NKP8"/>
<gene>
    <name evidence="1" type="ORF">FYJ39_08685</name>
</gene>
<comment type="caution">
    <text evidence="1">The sequence shown here is derived from an EMBL/GenBank/DDBJ whole genome shotgun (WGS) entry which is preliminary data.</text>
</comment>
<protein>
    <recommendedName>
        <fullName evidence="3">DNA-binding protein</fullName>
    </recommendedName>
</protein>
<keyword evidence="2" id="KW-1185">Reference proteome</keyword>
<proteinExistence type="predicted"/>
<evidence type="ECO:0000313" key="2">
    <source>
        <dbReference type="Proteomes" id="UP000429958"/>
    </source>
</evidence>
<dbReference type="Proteomes" id="UP000429958">
    <property type="component" value="Unassembled WGS sequence"/>
</dbReference>
<dbReference type="RefSeq" id="WP_154472089.1">
    <property type="nucleotide sequence ID" value="NZ_DBEWUL010000063.1"/>
</dbReference>
<evidence type="ECO:0008006" key="3">
    <source>
        <dbReference type="Google" id="ProtNLM"/>
    </source>
</evidence>
<evidence type="ECO:0000313" key="1">
    <source>
        <dbReference type="EMBL" id="MSS36645.1"/>
    </source>
</evidence>
<name>A0A7X2NKP8_9CLOT</name>
<dbReference type="EMBL" id="VUMD01000006">
    <property type="protein sequence ID" value="MSS36645.1"/>
    <property type="molecule type" value="Genomic_DNA"/>
</dbReference>
<organism evidence="1 2">
    <name type="scientific">Clostridium porci</name>
    <dbReference type="NCBI Taxonomy" id="2605778"/>
    <lineage>
        <taxon>Bacteria</taxon>
        <taxon>Bacillati</taxon>
        <taxon>Bacillota</taxon>
        <taxon>Clostridia</taxon>
        <taxon>Eubacteriales</taxon>
        <taxon>Clostridiaceae</taxon>
        <taxon>Clostridium</taxon>
    </lineage>
</organism>
<reference evidence="1 2" key="1">
    <citation type="submission" date="2019-08" db="EMBL/GenBank/DDBJ databases">
        <title>In-depth cultivation of the pig gut microbiome towards novel bacterial diversity and tailored functional studies.</title>
        <authorList>
            <person name="Wylensek D."/>
            <person name="Hitch T.C.A."/>
            <person name="Clavel T."/>
        </authorList>
    </citation>
    <scope>NUCLEOTIDE SEQUENCE [LARGE SCALE GENOMIC DNA]</scope>
    <source>
        <strain evidence="1 2">WCA-389-WT-23D1</strain>
    </source>
</reference>